<dbReference type="EMBL" id="QVQW01000006">
    <property type="protein sequence ID" value="RKU48059.1"/>
    <property type="molecule type" value="Genomic_DNA"/>
</dbReference>
<dbReference type="InterPro" id="IPR013087">
    <property type="entry name" value="Znf_C2H2_type"/>
</dbReference>
<protein>
    <recommendedName>
        <fullName evidence="3">C2H2-type domain-containing protein</fullName>
    </recommendedName>
</protein>
<dbReference type="PANTHER" id="PTHR37535:SF3">
    <property type="entry name" value="FLUG DOMAIN-CONTAINING PROTEIN"/>
    <property type="match status" value="1"/>
</dbReference>
<dbReference type="InterPro" id="IPR021842">
    <property type="entry name" value="DUF3435"/>
</dbReference>
<dbReference type="PROSITE" id="PS00028">
    <property type="entry name" value="ZINC_FINGER_C2H2_1"/>
    <property type="match status" value="1"/>
</dbReference>
<dbReference type="OrthoDB" id="5229273at2759"/>
<dbReference type="Gene3D" id="3.30.160.60">
    <property type="entry name" value="Classic Zinc Finger"/>
    <property type="match status" value="1"/>
</dbReference>
<sequence>MAWHQWCIKCPCAPPALGHVVAHSSIRPSSPALSCSLPLTTMADKKSHETDGVAAKPKASFFSRPGAVSKEHAAKVFQGHAPVTGADGNAQSLRKPKIAKSTGAQRDRALTIWGDYMHEYHPEVDVDHVWVDLCRGDGTAIQYCRAFLQVYVENSTYMRVVLGPEEEVEDRTIKSSRSLNTFWKSLIAAADAEVLLPKRQDPKNHWMTLKRPKNHPGSTDEGPVAQISHWIFHEGAEIMGLIATPEYQKVEFTVNDIGLILKTMWLCAHLVPFVAPIQRVVFHALVLMFAYGFRQGMIMGMKYRDVTMAVIRDDQNRRRLVATFTIRRNKLRANALEHKKGEKFQFTTTLLPYQLFCVTHLVGVIGVHFDAFKAGYRSIDELLHRPNLEHVDYVPLEWRDEFLDHDIFPMSYTTFSRILHHVLLVAGFQTMARIYAFRLGALVEYDGSLTQAVRNFVASHTTDIFENNYQTERVREDLTRKRFGPCAGGTDNEPLFKALRDLSMQSDPRAPVEASAEQKAIIEQRRDVTARKAALERARAAGQKPEIARAKASLDQRRRALHKLALMDERERYFAEANSLRAIGLSTADLQERSRPSRRRSSLADVCELMRLWTGESGFGNRSENSPELVFDDGAEDRTEKAMTWLLSYAATDRAAVKATETTEEKPTSTSTCLLCDKSYAQRRSLRRHFQKEHSVGTFEHPFPCPQCCRDGVDAPPTVSSPEEWYDHVGMHHGKTNVPVVVAKRKEAAARLDDAEAPARRPARRKREGTNPAEPLVPGISVLDFSSREEPVRKKARCGCHDDEPTSAGQSETSEISFLEHTPCDSGYSDLVSDSGLGSPGSGDAWVSPVSSADTVDTPGLASPVVSSFDLDLPIDNAAPLDLADLDDGAWLGSGTWNDDSGWQQAAETDKGSFKTYGVGTRWLGGTSWWTYEEARCTRYIIAERCKSLLM</sequence>
<accession>A0A420YJI8</accession>
<evidence type="ECO:0000313" key="5">
    <source>
        <dbReference type="Proteomes" id="UP000275385"/>
    </source>
</evidence>
<dbReference type="PROSITE" id="PS50157">
    <property type="entry name" value="ZINC_FINGER_C2H2_2"/>
    <property type="match status" value="1"/>
</dbReference>
<keyword evidence="1" id="KW-0863">Zinc-finger</keyword>
<reference evidence="4 5" key="1">
    <citation type="submission" date="2018-08" db="EMBL/GenBank/DDBJ databases">
        <title>Draft genome of the lignicolous fungus Coniochaeta pulveracea.</title>
        <authorList>
            <person name="Borstlap C.J."/>
            <person name="De Witt R.N."/>
            <person name="Botha A."/>
            <person name="Volschenk H."/>
        </authorList>
    </citation>
    <scope>NUCLEOTIDE SEQUENCE [LARGE SCALE GENOMIC DNA]</scope>
    <source>
        <strain evidence="4 5">CAB683</strain>
    </source>
</reference>
<feature type="compositionally biased region" description="Basic and acidic residues" evidence="2">
    <location>
        <begin position="749"/>
        <end position="759"/>
    </location>
</feature>
<evidence type="ECO:0000256" key="2">
    <source>
        <dbReference type="SAM" id="MobiDB-lite"/>
    </source>
</evidence>
<gene>
    <name evidence="4" type="ORF">DL546_008101</name>
</gene>
<feature type="region of interest" description="Disordered" evidence="2">
    <location>
        <begin position="830"/>
        <end position="854"/>
    </location>
</feature>
<dbReference type="Proteomes" id="UP000275385">
    <property type="component" value="Unassembled WGS sequence"/>
</dbReference>
<comment type="caution">
    <text evidence="4">The sequence shown here is derived from an EMBL/GenBank/DDBJ whole genome shotgun (WGS) entry which is preliminary data.</text>
</comment>
<evidence type="ECO:0000259" key="3">
    <source>
        <dbReference type="PROSITE" id="PS50157"/>
    </source>
</evidence>
<dbReference type="GO" id="GO:0008270">
    <property type="term" value="F:zinc ion binding"/>
    <property type="evidence" value="ECO:0007669"/>
    <property type="project" value="UniProtKB-KW"/>
</dbReference>
<evidence type="ECO:0000313" key="4">
    <source>
        <dbReference type="EMBL" id="RKU48059.1"/>
    </source>
</evidence>
<dbReference type="PANTHER" id="PTHR37535">
    <property type="entry name" value="FLUG DOMAIN PROTEIN"/>
    <property type="match status" value="1"/>
</dbReference>
<evidence type="ECO:0000256" key="1">
    <source>
        <dbReference type="PROSITE-ProRule" id="PRU00042"/>
    </source>
</evidence>
<keyword evidence="1" id="KW-0862">Zinc</keyword>
<keyword evidence="1" id="KW-0479">Metal-binding</keyword>
<proteinExistence type="predicted"/>
<name>A0A420YJI8_9PEZI</name>
<feature type="domain" description="C2H2-type" evidence="3">
    <location>
        <begin position="671"/>
        <end position="695"/>
    </location>
</feature>
<keyword evidence="5" id="KW-1185">Reference proteome</keyword>
<organism evidence="4 5">
    <name type="scientific">Coniochaeta pulveracea</name>
    <dbReference type="NCBI Taxonomy" id="177199"/>
    <lineage>
        <taxon>Eukaryota</taxon>
        <taxon>Fungi</taxon>
        <taxon>Dikarya</taxon>
        <taxon>Ascomycota</taxon>
        <taxon>Pezizomycotina</taxon>
        <taxon>Sordariomycetes</taxon>
        <taxon>Sordariomycetidae</taxon>
        <taxon>Coniochaetales</taxon>
        <taxon>Coniochaetaceae</taxon>
        <taxon>Coniochaeta</taxon>
    </lineage>
</organism>
<dbReference type="Pfam" id="PF11917">
    <property type="entry name" value="DUF3435"/>
    <property type="match status" value="1"/>
</dbReference>
<dbReference type="AlphaFoldDB" id="A0A420YJI8"/>
<feature type="region of interest" description="Disordered" evidence="2">
    <location>
        <begin position="749"/>
        <end position="778"/>
    </location>
</feature>